<dbReference type="EnsemblMetazoa" id="XM_794046">
    <property type="protein sequence ID" value="XP_799139"/>
    <property type="gene ID" value="LOC594611"/>
</dbReference>
<protein>
    <recommendedName>
        <fullName evidence="9">Leucine-rich repeat-containing protein 45</fullName>
    </recommendedName>
</protein>
<feature type="coiled-coil region" evidence="5">
    <location>
        <begin position="349"/>
        <end position="422"/>
    </location>
</feature>
<evidence type="ECO:0000256" key="1">
    <source>
        <dbReference type="ARBA" id="ARBA00004300"/>
    </source>
</evidence>
<keyword evidence="4" id="KW-0206">Cytoskeleton</keyword>
<feature type="region of interest" description="Disordered" evidence="6">
    <location>
        <begin position="272"/>
        <end position="301"/>
    </location>
</feature>
<dbReference type="PANTHER" id="PTHR23170:SF3">
    <property type="entry name" value="LEUCINE-RICH REPEAT-CONTAINING PROTEIN 45"/>
    <property type="match status" value="1"/>
</dbReference>
<dbReference type="OrthoDB" id="8436363at2759"/>
<proteinExistence type="predicted"/>
<dbReference type="PANTHER" id="PTHR23170">
    <property type="entry name" value="NY-REN-58 ANTIGEN"/>
    <property type="match status" value="1"/>
</dbReference>
<dbReference type="EnsemblMetazoa" id="XM_011672316">
    <property type="protein sequence ID" value="XP_011670618"/>
    <property type="gene ID" value="LOC594611"/>
</dbReference>
<dbReference type="Gene3D" id="3.80.10.10">
    <property type="entry name" value="Ribonuclease Inhibitor"/>
    <property type="match status" value="2"/>
</dbReference>
<dbReference type="SUPFAM" id="SSF52047">
    <property type="entry name" value="RNI-like"/>
    <property type="match status" value="1"/>
</dbReference>
<feature type="region of interest" description="Disordered" evidence="6">
    <location>
        <begin position="669"/>
        <end position="689"/>
    </location>
</feature>
<keyword evidence="8" id="KW-1185">Reference proteome</keyword>
<dbReference type="RefSeq" id="XP_011670618.2">
    <property type="nucleotide sequence ID" value="XM_011672316.2"/>
</dbReference>
<dbReference type="Proteomes" id="UP000007110">
    <property type="component" value="Unassembled WGS sequence"/>
</dbReference>
<evidence type="ECO:0008006" key="9">
    <source>
        <dbReference type="Google" id="ProtNLM"/>
    </source>
</evidence>
<organism evidence="7 8">
    <name type="scientific">Strongylocentrotus purpuratus</name>
    <name type="common">Purple sea urchin</name>
    <dbReference type="NCBI Taxonomy" id="7668"/>
    <lineage>
        <taxon>Eukaryota</taxon>
        <taxon>Metazoa</taxon>
        <taxon>Echinodermata</taxon>
        <taxon>Eleutherozoa</taxon>
        <taxon>Echinozoa</taxon>
        <taxon>Echinoidea</taxon>
        <taxon>Euechinoidea</taxon>
        <taxon>Echinacea</taxon>
        <taxon>Camarodonta</taxon>
        <taxon>Echinidea</taxon>
        <taxon>Strongylocentrotidae</taxon>
        <taxon>Strongylocentrotus</taxon>
    </lineage>
</organism>
<feature type="compositionally biased region" description="Basic residues" evidence="6">
    <location>
        <begin position="35"/>
        <end position="47"/>
    </location>
</feature>
<dbReference type="AlphaFoldDB" id="A0A7M7NCS7"/>
<dbReference type="SMART" id="SM00368">
    <property type="entry name" value="LRR_RI"/>
    <property type="match status" value="7"/>
</dbReference>
<dbReference type="FunCoup" id="A0A7M7NCS7">
    <property type="interactions" value="52"/>
</dbReference>
<evidence type="ECO:0000256" key="6">
    <source>
        <dbReference type="SAM" id="MobiDB-lite"/>
    </source>
</evidence>
<evidence type="ECO:0000313" key="7">
    <source>
        <dbReference type="EnsemblMetazoa" id="XP_030834675"/>
    </source>
</evidence>
<dbReference type="InterPro" id="IPR052116">
    <property type="entry name" value="Centro_Cilium_Assembly"/>
</dbReference>
<reference evidence="8" key="1">
    <citation type="submission" date="2015-02" db="EMBL/GenBank/DDBJ databases">
        <title>Genome sequencing for Strongylocentrotus purpuratus.</title>
        <authorList>
            <person name="Murali S."/>
            <person name="Liu Y."/>
            <person name="Vee V."/>
            <person name="English A."/>
            <person name="Wang M."/>
            <person name="Skinner E."/>
            <person name="Han Y."/>
            <person name="Muzny D.M."/>
            <person name="Worley K.C."/>
            <person name="Gibbs R.A."/>
        </authorList>
    </citation>
    <scope>NUCLEOTIDE SEQUENCE</scope>
</reference>
<feature type="region of interest" description="Disordered" evidence="6">
    <location>
        <begin position="31"/>
        <end position="51"/>
    </location>
</feature>
<feature type="compositionally biased region" description="Low complexity" evidence="6">
    <location>
        <begin position="669"/>
        <end position="679"/>
    </location>
</feature>
<sequence length="689" mass="78739">MDSFKVVYLQVCRENRITPQQSVLDQLMDADPKSSLHRSGSRSRSRSRSSLTTLDLSTTSLTVQTCSVLGRALATNHIIQELLLSDCMIGDEGAKHLLHGLCSNTSIRALDLKGNNMRGASAEAMGKLFRQNHSIKRICLEWNALGIEGARFTSLAEGVSANSSLEVLDLRNNQIGHDGASQLATAITRNSSVQNIDLRWNNVGIVGGRSLLAGLQHNQTVTEMDLAGNDIPQDILKAIGLLLERNKERASLSATHQTRQDIMTREIKQLKNEKHQQGRDLLRRIDQQNDQNGRSKRDTGKKIRLLEEALSERKSAFNAVAAKLSKTEAELSLVSHRSHDLDTVLEDTRQEMTSTMTSHQRDMQALREEKVACETKLITELSSVKERYREYEAKNEELERKVQLQQEQIYELKEELMAAQAEVKMQATRTEELLQVERIKHRDDVGGIDRRHRSEVQHHRQGFEESERAYKDRIDRLEDHRRGIEEELSRVKAQQLNERLSLEEQILATKKQVRDEEHQRSKLLEDKIRVLQNAKDDIQQHASNQSQIVAEVQARNSNLTLEVESLKRHLQEMTQELAGKNNEKMSAVHHAELQHQKESQRMETKLAHLQEFKEQAADLEAKLLDQTRKHRCELASKQEEVDSLQEHLRVRDMDIARYQEEENHRASALQSALSSYLNAPRSPAVTPRR</sequence>
<dbReference type="InParanoid" id="A0A7M7NCS7"/>
<dbReference type="RefSeq" id="XP_030834675.1">
    <property type="nucleotide sequence ID" value="XM_030978815.1"/>
</dbReference>
<evidence type="ECO:0000256" key="3">
    <source>
        <dbReference type="ARBA" id="ARBA00023054"/>
    </source>
</evidence>
<dbReference type="OMA" id="AWENERI"/>
<keyword evidence="2" id="KW-0963">Cytoplasm</keyword>
<dbReference type="KEGG" id="spu:594611"/>
<dbReference type="EnsemblMetazoa" id="XM_030978815">
    <property type="protein sequence ID" value="XP_030834675"/>
    <property type="gene ID" value="LOC594611"/>
</dbReference>
<reference evidence="7" key="2">
    <citation type="submission" date="2021-01" db="UniProtKB">
        <authorList>
            <consortium name="EnsemblMetazoa"/>
        </authorList>
    </citation>
    <scope>IDENTIFICATION</scope>
</reference>
<dbReference type="GO" id="GO:0005813">
    <property type="term" value="C:centrosome"/>
    <property type="evidence" value="ECO:0000318"/>
    <property type="project" value="GO_Central"/>
</dbReference>
<dbReference type="InterPro" id="IPR032675">
    <property type="entry name" value="LRR_dom_sf"/>
</dbReference>
<feature type="coiled-coil region" evidence="5">
    <location>
        <begin position="467"/>
        <end position="629"/>
    </location>
</feature>
<evidence type="ECO:0000256" key="2">
    <source>
        <dbReference type="ARBA" id="ARBA00022490"/>
    </source>
</evidence>
<accession>A0A7M7NCS7</accession>
<dbReference type="InterPro" id="IPR001611">
    <property type="entry name" value="Leu-rich_rpt"/>
</dbReference>
<evidence type="ECO:0000313" key="8">
    <source>
        <dbReference type="Proteomes" id="UP000007110"/>
    </source>
</evidence>
<name>A0A7M7NCS7_STRPU</name>
<dbReference type="GeneID" id="594611"/>
<dbReference type="RefSeq" id="XP_799139.3">
    <property type="nucleotide sequence ID" value="XM_794046.5"/>
</dbReference>
<evidence type="ECO:0000256" key="5">
    <source>
        <dbReference type="SAM" id="Coils"/>
    </source>
</evidence>
<evidence type="ECO:0000256" key="4">
    <source>
        <dbReference type="ARBA" id="ARBA00023212"/>
    </source>
</evidence>
<dbReference type="Pfam" id="PF13516">
    <property type="entry name" value="LRR_6"/>
    <property type="match status" value="4"/>
</dbReference>
<comment type="subcellular location">
    <subcellularLocation>
        <location evidence="1">Cytoplasm</location>
        <location evidence="1">Cytoskeleton</location>
        <location evidence="1">Microtubule organizing center</location>
        <location evidence="1">Centrosome</location>
    </subcellularLocation>
</comment>
<dbReference type="GO" id="GO:0005886">
    <property type="term" value="C:plasma membrane"/>
    <property type="evidence" value="ECO:0000318"/>
    <property type="project" value="GO_Central"/>
</dbReference>
<keyword evidence="3 5" id="KW-0175">Coiled coil</keyword>